<name>A0ABY7UID5_9CORY</name>
<dbReference type="PANTHER" id="PTHR11070">
    <property type="entry name" value="UVRD / RECB / PCRA DNA HELICASE FAMILY MEMBER"/>
    <property type="match status" value="1"/>
</dbReference>
<dbReference type="Gene3D" id="3.40.50.300">
    <property type="entry name" value="P-loop containing nucleotide triphosphate hydrolases"/>
    <property type="match status" value="2"/>
</dbReference>
<gene>
    <name evidence="18" type="ORF">CJEDD_02980</name>
</gene>
<keyword evidence="10" id="KW-0234">DNA repair</keyword>
<evidence type="ECO:0000256" key="10">
    <source>
        <dbReference type="ARBA" id="ARBA00023204"/>
    </source>
</evidence>
<dbReference type="InterPro" id="IPR038726">
    <property type="entry name" value="PDDEXK_AddAB-type"/>
</dbReference>
<evidence type="ECO:0000256" key="13">
    <source>
        <dbReference type="ARBA" id="ARBA00034808"/>
    </source>
</evidence>
<dbReference type="InterPro" id="IPR013986">
    <property type="entry name" value="DExx_box_DNA_helicase_dom_sf"/>
</dbReference>
<evidence type="ECO:0000313" key="19">
    <source>
        <dbReference type="Proteomes" id="UP001218071"/>
    </source>
</evidence>
<keyword evidence="8 15" id="KW-0067">ATP-binding</keyword>
<evidence type="ECO:0000256" key="3">
    <source>
        <dbReference type="ARBA" id="ARBA00022741"/>
    </source>
</evidence>
<evidence type="ECO:0000256" key="15">
    <source>
        <dbReference type="PROSITE-ProRule" id="PRU00560"/>
    </source>
</evidence>
<dbReference type="GO" id="GO:0004386">
    <property type="term" value="F:helicase activity"/>
    <property type="evidence" value="ECO:0007669"/>
    <property type="project" value="UniProtKB-KW"/>
</dbReference>
<dbReference type="Gene3D" id="1.10.10.160">
    <property type="match status" value="1"/>
</dbReference>
<keyword evidence="3 15" id="KW-0547">Nucleotide-binding</keyword>
<dbReference type="InterPro" id="IPR011604">
    <property type="entry name" value="PDDEXK-like_dom_sf"/>
</dbReference>
<dbReference type="Pfam" id="PF00580">
    <property type="entry name" value="UvrD-helicase"/>
    <property type="match status" value="1"/>
</dbReference>
<proteinExistence type="inferred from homology"/>
<evidence type="ECO:0000256" key="12">
    <source>
        <dbReference type="ARBA" id="ARBA00034617"/>
    </source>
</evidence>
<evidence type="ECO:0000256" key="8">
    <source>
        <dbReference type="ARBA" id="ARBA00022840"/>
    </source>
</evidence>
<feature type="domain" description="UvrD-like helicase ATP-binding" evidence="16">
    <location>
        <begin position="25"/>
        <end position="313"/>
    </location>
</feature>
<evidence type="ECO:0000259" key="17">
    <source>
        <dbReference type="PROSITE" id="PS51217"/>
    </source>
</evidence>
<comment type="similarity">
    <text evidence="1">Belongs to the helicase family. UvrD subfamily.</text>
</comment>
<evidence type="ECO:0000256" key="6">
    <source>
        <dbReference type="ARBA" id="ARBA00022806"/>
    </source>
</evidence>
<dbReference type="Proteomes" id="UP001218071">
    <property type="component" value="Chromosome"/>
</dbReference>
<dbReference type="InterPro" id="IPR027417">
    <property type="entry name" value="P-loop_NTPase"/>
</dbReference>
<comment type="catalytic activity">
    <reaction evidence="14">
        <text>ATP + H2O = ADP + phosphate + H(+)</text>
        <dbReference type="Rhea" id="RHEA:13065"/>
        <dbReference type="ChEBI" id="CHEBI:15377"/>
        <dbReference type="ChEBI" id="CHEBI:15378"/>
        <dbReference type="ChEBI" id="CHEBI:30616"/>
        <dbReference type="ChEBI" id="CHEBI:43474"/>
        <dbReference type="ChEBI" id="CHEBI:456216"/>
        <dbReference type="EC" id="5.6.2.4"/>
    </reaction>
</comment>
<feature type="domain" description="UvrD-like helicase C-terminal" evidence="17">
    <location>
        <begin position="272"/>
        <end position="581"/>
    </location>
</feature>
<evidence type="ECO:0000256" key="1">
    <source>
        <dbReference type="ARBA" id="ARBA00009922"/>
    </source>
</evidence>
<protein>
    <recommendedName>
        <fullName evidence="13">DNA 3'-5' helicase</fullName>
        <ecNumber evidence="13">5.6.2.4</ecNumber>
    </recommendedName>
</protein>
<evidence type="ECO:0000256" key="4">
    <source>
        <dbReference type="ARBA" id="ARBA00022763"/>
    </source>
</evidence>
<evidence type="ECO:0000256" key="7">
    <source>
        <dbReference type="ARBA" id="ARBA00022839"/>
    </source>
</evidence>
<dbReference type="PANTHER" id="PTHR11070:SF59">
    <property type="entry name" value="DNA 3'-5' HELICASE"/>
    <property type="match status" value="1"/>
</dbReference>
<sequence length="1027" mass="109956">MLNSHPSPVPPAALEPKAYLVPRQRPSVARAWDVELPTAGTWKVTGAPGSGVSSFLVDTAAAVTRRHAEAGAGDPGGVLVLTDNKASAARLRAELSETLADTGYVADEPMVRSVHSLAFAIVRSSVDEEVRLISGAEQDAVIRQLLQGHAEDGTGEWPAELRPALPMVGFARQLRDFLLRAVERGLGPEDLERLGAAHGIPIWSAAGSFLREYQQVMALSGARRLSASELVDAALRLPLPRAWHTVIVDDAQHLAPASAELVSRLIGQADLAVVGGSLEQSVYHFRGASPAFFRGLNGMGHEVIDLGATRRTPEPSVAIAPDAGTELGLVADTLRRAHLEDGVAYRDMAVVVRSAPLLEPARRALLRSGVPVAIDQTDLVLSEQRIVASLLLAVRALYSDLTAAEWRELLLSPVGGTDPVTLRRLMRGLRRWKPEQRAEETLRELLRAPGGLPDFGTVLTDRELGILARIRGTVDAGAAALADGGSVEEVLWALWEATGLSNHLLATALRGGAAGSQADRDLDSVMALFDAAGDYTERRPSAGIESFVDSITEQELPSGVRDRRSATPDAVRLLTAHGAVGREYRRVIVCGVQEMTWPSMGETGSLFRQEDLVDFVDEGVDPAVPVYHAGERLAEERRLFTVATSRATEKLLVTAVENPDSEEAEQRSRFVEEFCAERDVEPAHVELASSPQGAAGESATVTVRVLAHDDLVAEFRRVLTDPASSERDKTQAARQLARLAEAGVLGADPEQWWSTTEASTRERVKGGRALSPSRIESLLECPMRAVLVRMSGLDETLQMVYGSMAHAYFEALGRGVDPGTARRDAVAARRAADAAPAWKAERDIADFEAMLERTEGWLTASRSAFEQVAVEAEVDVEVSEHASIRGRLDRLEREESGALHIVDLKTGATPPTAAKTADNAQLAAYQLALSKGVIAGDKVTTASASDTPLEVGGAVLVYPAPKRAKAATREQAPKTEDELAAFAAAIDGLPEEMRGPTLLATTGDHCERCEVRALCPVQPEGATISHG</sequence>
<dbReference type="Gene3D" id="3.90.320.10">
    <property type="match status" value="1"/>
</dbReference>
<feature type="binding site" evidence="15">
    <location>
        <begin position="46"/>
        <end position="53"/>
    </location>
    <ligand>
        <name>ATP</name>
        <dbReference type="ChEBI" id="CHEBI:30616"/>
    </ligand>
</feature>
<dbReference type="InterPro" id="IPR000212">
    <property type="entry name" value="DNA_helicase_UvrD/REP"/>
</dbReference>
<evidence type="ECO:0000256" key="2">
    <source>
        <dbReference type="ARBA" id="ARBA00022722"/>
    </source>
</evidence>
<dbReference type="Gene3D" id="1.10.486.10">
    <property type="entry name" value="PCRA, domain 4"/>
    <property type="match status" value="1"/>
</dbReference>
<organism evidence="18 19">
    <name type="scientific">Corynebacterium jeddahense</name>
    <dbReference type="NCBI Taxonomy" id="1414719"/>
    <lineage>
        <taxon>Bacteria</taxon>
        <taxon>Bacillati</taxon>
        <taxon>Actinomycetota</taxon>
        <taxon>Actinomycetes</taxon>
        <taxon>Mycobacteriales</taxon>
        <taxon>Corynebacteriaceae</taxon>
        <taxon>Corynebacterium</taxon>
    </lineage>
</organism>
<dbReference type="EMBL" id="CP063194">
    <property type="protein sequence ID" value="WCZ38217.1"/>
    <property type="molecule type" value="Genomic_DNA"/>
</dbReference>
<dbReference type="SUPFAM" id="SSF52540">
    <property type="entry name" value="P-loop containing nucleoside triphosphate hydrolases"/>
    <property type="match status" value="1"/>
</dbReference>
<keyword evidence="6 15" id="KW-0347">Helicase</keyword>
<evidence type="ECO:0000256" key="9">
    <source>
        <dbReference type="ARBA" id="ARBA00023125"/>
    </source>
</evidence>
<dbReference type="RefSeq" id="WP_042406411.1">
    <property type="nucleotide sequence ID" value="NZ_CBYN010000035.1"/>
</dbReference>
<keyword evidence="19" id="KW-1185">Reference proteome</keyword>
<dbReference type="Pfam" id="PF13361">
    <property type="entry name" value="UvrD_C"/>
    <property type="match status" value="1"/>
</dbReference>
<keyword evidence="7" id="KW-0269">Exonuclease</keyword>
<reference evidence="18 19" key="1">
    <citation type="submission" date="2020-10" db="EMBL/GenBank/DDBJ databases">
        <title>Complete genome sequence of Corynebacterium jeddahense DSM 45997, type strain of Corynebacterium jeddahense.</title>
        <authorList>
            <person name="Busche T."/>
            <person name="Kalinowski J."/>
            <person name="Ruckert C."/>
        </authorList>
    </citation>
    <scope>NUCLEOTIDE SEQUENCE [LARGE SCALE GENOMIC DNA]</scope>
    <source>
        <strain evidence="18 19">DSM 45997</strain>
    </source>
</reference>
<keyword evidence="5 15" id="KW-0378">Hydrolase</keyword>
<evidence type="ECO:0000256" key="5">
    <source>
        <dbReference type="ARBA" id="ARBA00022801"/>
    </source>
</evidence>
<keyword evidence="2" id="KW-0540">Nuclease</keyword>
<keyword evidence="4" id="KW-0227">DNA damage</keyword>
<evidence type="ECO:0000256" key="14">
    <source>
        <dbReference type="ARBA" id="ARBA00048988"/>
    </source>
</evidence>
<evidence type="ECO:0000313" key="18">
    <source>
        <dbReference type="EMBL" id="WCZ38217.1"/>
    </source>
</evidence>
<keyword evidence="11" id="KW-0413">Isomerase</keyword>
<dbReference type="PROSITE" id="PS51198">
    <property type="entry name" value="UVRD_HELICASE_ATP_BIND"/>
    <property type="match status" value="1"/>
</dbReference>
<accession>A0ABY7UID5</accession>
<dbReference type="InterPro" id="IPR014016">
    <property type="entry name" value="UvrD-like_ATP-bd"/>
</dbReference>
<keyword evidence="9" id="KW-0238">DNA-binding</keyword>
<dbReference type="InterPro" id="IPR014017">
    <property type="entry name" value="DNA_helicase_UvrD-like_C"/>
</dbReference>
<dbReference type="PROSITE" id="PS51217">
    <property type="entry name" value="UVRD_HELICASE_CTER"/>
    <property type="match status" value="1"/>
</dbReference>
<evidence type="ECO:0000259" key="16">
    <source>
        <dbReference type="PROSITE" id="PS51198"/>
    </source>
</evidence>
<comment type="catalytic activity">
    <reaction evidence="12">
        <text>Couples ATP hydrolysis with the unwinding of duplex DNA by translocating in the 3'-5' direction.</text>
        <dbReference type="EC" id="5.6.2.4"/>
    </reaction>
</comment>
<evidence type="ECO:0000256" key="11">
    <source>
        <dbReference type="ARBA" id="ARBA00023235"/>
    </source>
</evidence>
<dbReference type="EC" id="5.6.2.4" evidence="13"/>
<dbReference type="Pfam" id="PF12705">
    <property type="entry name" value="PDDEXK_1"/>
    <property type="match status" value="1"/>
</dbReference>